<keyword evidence="3" id="KW-0805">Transcription regulation</keyword>
<keyword evidence="11" id="KW-1185">Reference proteome</keyword>
<sequence>MFNNIPALNKYGASKNLLQRFQVSALAQQFDGVLLPHELQPQDAAAGSASGVKFKFSEGETVLCYEPDSSKAKVLYDSKVLKLVVGKDSRGRSMPEYLIHFSGWKRRWDRCVAEELILPNSPENKKLKKKLEAEAAQKLLQTSRSRKPKVPAILKESLDRKLRGSSRKERSRSGSSSRGEESDSSQSESSEKQGDFSDEEDSDDEPQEVATDYNINIPQILRTKLEDDFYNITSKKKLVHVPCTPDVVDILEAFLKQYAAKLTGTAARPAKGSSLRQPPIDTSEIEARFALCKEAMDGLRIIFSYTLSNQLLYNLEQSQFKLVTASCRPIRISK</sequence>
<evidence type="ECO:0000259" key="9">
    <source>
        <dbReference type="Pfam" id="PF22732"/>
    </source>
</evidence>
<dbReference type="InterPro" id="IPR053820">
    <property type="entry name" value="MSL3_chromo-like"/>
</dbReference>
<comment type="caution">
    <text evidence="10">The sequence shown here is derived from an EMBL/GenBank/DDBJ whole genome shotgun (WGS) entry which is preliminary data.</text>
</comment>
<dbReference type="AlphaFoldDB" id="A0AAQ4FPL8"/>
<evidence type="ECO:0000256" key="2">
    <source>
        <dbReference type="ARBA" id="ARBA00022853"/>
    </source>
</evidence>
<evidence type="ECO:0000256" key="1">
    <source>
        <dbReference type="ARBA" id="ARBA00004123"/>
    </source>
</evidence>
<proteinExistence type="predicted"/>
<dbReference type="GO" id="GO:0035267">
    <property type="term" value="C:NuA4 histone acetyltransferase complex"/>
    <property type="evidence" value="ECO:0007669"/>
    <property type="project" value="TreeGrafter"/>
</dbReference>
<organism evidence="10 11">
    <name type="scientific">Amblyomma americanum</name>
    <name type="common">Lone star tick</name>
    <dbReference type="NCBI Taxonomy" id="6943"/>
    <lineage>
        <taxon>Eukaryota</taxon>
        <taxon>Metazoa</taxon>
        <taxon>Ecdysozoa</taxon>
        <taxon>Arthropoda</taxon>
        <taxon>Chelicerata</taxon>
        <taxon>Arachnida</taxon>
        <taxon>Acari</taxon>
        <taxon>Parasitiformes</taxon>
        <taxon>Ixodida</taxon>
        <taxon>Ixodoidea</taxon>
        <taxon>Ixodidae</taxon>
        <taxon>Amblyomminae</taxon>
        <taxon>Amblyomma</taxon>
    </lineage>
</organism>
<keyword evidence="2" id="KW-0156">Chromatin regulator</keyword>
<comment type="subcellular location">
    <subcellularLocation>
        <location evidence="1">Nucleus</location>
    </subcellularLocation>
</comment>
<dbReference type="GO" id="GO:0072487">
    <property type="term" value="C:MSL complex"/>
    <property type="evidence" value="ECO:0007669"/>
    <property type="project" value="TreeGrafter"/>
</dbReference>
<evidence type="ECO:0000256" key="5">
    <source>
        <dbReference type="ARBA" id="ARBA00023242"/>
    </source>
</evidence>
<dbReference type="Pfam" id="PF05712">
    <property type="entry name" value="MRG"/>
    <property type="match status" value="1"/>
</dbReference>
<evidence type="ECO:0000313" key="11">
    <source>
        <dbReference type="Proteomes" id="UP001321473"/>
    </source>
</evidence>
<dbReference type="EMBL" id="JARKHS020000842">
    <property type="protein sequence ID" value="KAK8788392.1"/>
    <property type="molecule type" value="Genomic_DNA"/>
</dbReference>
<dbReference type="PROSITE" id="PS51640">
    <property type="entry name" value="MRG"/>
    <property type="match status" value="1"/>
</dbReference>
<dbReference type="InterPro" id="IPR008676">
    <property type="entry name" value="MRG"/>
</dbReference>
<dbReference type="GO" id="GO:0005634">
    <property type="term" value="C:nucleus"/>
    <property type="evidence" value="ECO:0007669"/>
    <property type="project" value="UniProtKB-SubCell"/>
</dbReference>
<evidence type="ECO:0000256" key="6">
    <source>
        <dbReference type="ARBA" id="ARBA00069454"/>
    </source>
</evidence>
<reference evidence="10 11" key="1">
    <citation type="journal article" date="2023" name="Arcadia Sci">
        <title>De novo assembly of a long-read Amblyomma americanum tick genome.</title>
        <authorList>
            <person name="Chou S."/>
            <person name="Poskanzer K.E."/>
            <person name="Rollins M."/>
            <person name="Thuy-Boun P.S."/>
        </authorList>
    </citation>
    <scope>NUCLEOTIDE SEQUENCE [LARGE SCALE GENOMIC DNA]</scope>
    <source>
        <strain evidence="10">F_SG_1</strain>
        <tissue evidence="10">Salivary glands</tissue>
    </source>
</reference>
<feature type="domain" description="MRG" evidence="8">
    <location>
        <begin position="201"/>
        <end position="325"/>
    </location>
</feature>
<dbReference type="PANTHER" id="PTHR10880">
    <property type="entry name" value="MORTALITY FACTOR 4-LIKE PROTEIN"/>
    <property type="match status" value="1"/>
</dbReference>
<feature type="compositionally biased region" description="Basic and acidic residues" evidence="7">
    <location>
        <begin position="156"/>
        <end position="172"/>
    </location>
</feature>
<gene>
    <name evidence="10" type="ORF">V5799_021832</name>
</gene>
<keyword evidence="4" id="KW-0804">Transcription</keyword>
<evidence type="ECO:0000256" key="7">
    <source>
        <dbReference type="SAM" id="MobiDB-lite"/>
    </source>
</evidence>
<dbReference type="Gene3D" id="2.30.30.140">
    <property type="match status" value="1"/>
</dbReference>
<dbReference type="InterPro" id="IPR026541">
    <property type="entry name" value="MRG_dom"/>
</dbReference>
<evidence type="ECO:0000256" key="3">
    <source>
        <dbReference type="ARBA" id="ARBA00023015"/>
    </source>
</evidence>
<dbReference type="Proteomes" id="UP001321473">
    <property type="component" value="Unassembled WGS sequence"/>
</dbReference>
<keyword evidence="5" id="KW-0539">Nucleus</keyword>
<dbReference type="InterPro" id="IPR016197">
    <property type="entry name" value="Chromo-like_dom_sf"/>
</dbReference>
<dbReference type="SUPFAM" id="SSF54160">
    <property type="entry name" value="Chromo domain-like"/>
    <property type="match status" value="1"/>
</dbReference>
<dbReference type="InterPro" id="IPR038217">
    <property type="entry name" value="MRG_C_sf"/>
</dbReference>
<accession>A0AAQ4FPL8</accession>
<dbReference type="GO" id="GO:0006325">
    <property type="term" value="P:chromatin organization"/>
    <property type="evidence" value="ECO:0007669"/>
    <property type="project" value="UniProtKB-KW"/>
</dbReference>
<protein>
    <recommendedName>
        <fullName evidence="6">Protein male-specific lethal-3</fullName>
    </recommendedName>
</protein>
<dbReference type="Gene3D" id="1.10.274.30">
    <property type="entry name" value="MRG domain"/>
    <property type="match status" value="1"/>
</dbReference>
<evidence type="ECO:0000256" key="4">
    <source>
        <dbReference type="ARBA" id="ARBA00023163"/>
    </source>
</evidence>
<evidence type="ECO:0000259" key="8">
    <source>
        <dbReference type="Pfam" id="PF05712"/>
    </source>
</evidence>
<evidence type="ECO:0000313" key="10">
    <source>
        <dbReference type="EMBL" id="KAK8788392.1"/>
    </source>
</evidence>
<feature type="domain" description="MSL3 chromodomain-like" evidence="9">
    <location>
        <begin position="56"/>
        <end position="132"/>
    </location>
</feature>
<dbReference type="FunFam" id="2.30.30.140:FF:000042">
    <property type="entry name" value="male-specific lethal 3 homolog"/>
    <property type="match status" value="1"/>
</dbReference>
<dbReference type="GO" id="GO:0006355">
    <property type="term" value="P:regulation of DNA-templated transcription"/>
    <property type="evidence" value="ECO:0007669"/>
    <property type="project" value="InterPro"/>
</dbReference>
<dbReference type="PANTHER" id="PTHR10880:SF15">
    <property type="entry name" value="MSL COMPLEX SUBUNIT 3"/>
    <property type="match status" value="1"/>
</dbReference>
<feature type="region of interest" description="Disordered" evidence="7">
    <location>
        <begin position="139"/>
        <end position="213"/>
    </location>
</feature>
<name>A0AAQ4FPL8_AMBAM</name>
<feature type="compositionally biased region" description="Acidic residues" evidence="7">
    <location>
        <begin position="196"/>
        <end position="207"/>
    </location>
</feature>
<dbReference type="Pfam" id="PF22732">
    <property type="entry name" value="MSL3_chromo-like"/>
    <property type="match status" value="1"/>
</dbReference>